<keyword evidence="5" id="KW-1185">Reference proteome</keyword>
<dbReference type="AlphaFoldDB" id="A0A347UC97"/>
<dbReference type="GO" id="GO:0016034">
    <property type="term" value="F:maleylacetoacetate isomerase activity"/>
    <property type="evidence" value="ECO:0007669"/>
    <property type="project" value="UniProtKB-EC"/>
</dbReference>
<dbReference type="KEGG" id="pamo:BAR1_00120"/>
<dbReference type="InterPro" id="IPR036282">
    <property type="entry name" value="Glutathione-S-Trfase_C_sf"/>
</dbReference>
<comment type="similarity">
    <text evidence="1">Belongs to the GST superfamily. Zeta family.</text>
</comment>
<dbReference type="SFLD" id="SFLDS00019">
    <property type="entry name" value="Glutathione_Transferase_(cytos"/>
    <property type="match status" value="1"/>
</dbReference>
<dbReference type="PROSITE" id="PS50404">
    <property type="entry name" value="GST_NTER"/>
    <property type="match status" value="1"/>
</dbReference>
<dbReference type="GO" id="GO:0005737">
    <property type="term" value="C:cytoplasm"/>
    <property type="evidence" value="ECO:0007669"/>
    <property type="project" value="InterPro"/>
</dbReference>
<dbReference type="InterPro" id="IPR034333">
    <property type="entry name" value="GST_Zeta_N"/>
</dbReference>
<dbReference type="PANTHER" id="PTHR42673">
    <property type="entry name" value="MALEYLACETOACETATE ISOMERASE"/>
    <property type="match status" value="1"/>
</dbReference>
<evidence type="ECO:0000313" key="5">
    <source>
        <dbReference type="Proteomes" id="UP000261704"/>
    </source>
</evidence>
<feature type="domain" description="GST N-terminal" evidence="2">
    <location>
        <begin position="1"/>
        <end position="83"/>
    </location>
</feature>
<organism evidence="4 5">
    <name type="scientific">Profundibacter amoris</name>
    <dbReference type="NCBI Taxonomy" id="2171755"/>
    <lineage>
        <taxon>Bacteria</taxon>
        <taxon>Pseudomonadati</taxon>
        <taxon>Pseudomonadota</taxon>
        <taxon>Alphaproteobacteria</taxon>
        <taxon>Rhodobacterales</taxon>
        <taxon>Paracoccaceae</taxon>
        <taxon>Profundibacter</taxon>
    </lineage>
</organism>
<dbReference type="InterPro" id="IPR010987">
    <property type="entry name" value="Glutathione-S-Trfase_C-like"/>
</dbReference>
<dbReference type="CDD" id="cd03042">
    <property type="entry name" value="GST_N_Zeta"/>
    <property type="match status" value="1"/>
</dbReference>
<dbReference type="InterPro" id="IPR034330">
    <property type="entry name" value="GST_Zeta_C"/>
</dbReference>
<feature type="domain" description="GST C-terminal" evidence="3">
    <location>
        <begin position="88"/>
        <end position="213"/>
    </location>
</feature>
<reference evidence="4 5" key="1">
    <citation type="submission" date="2018-09" db="EMBL/GenBank/DDBJ databases">
        <title>Profundibacter amoris BAR1 gen. nov., sp. nov., a new member of the Roseobacter clade isolated at Lokis Castle Vent Field on the Arctic Mid-Oceanic Ridge.</title>
        <authorList>
            <person name="Le Moine Bauer S."/>
            <person name="Sjoeberg A.G."/>
            <person name="L'Haridon S."/>
            <person name="Stokke R."/>
            <person name="Roalkvam I."/>
            <person name="Steen I.H."/>
            <person name="Dahle H."/>
        </authorList>
    </citation>
    <scope>NUCLEOTIDE SEQUENCE [LARGE SCALE GENOMIC DNA]</scope>
    <source>
        <strain evidence="4 5">BAR1</strain>
    </source>
</reference>
<dbReference type="Gene3D" id="3.40.30.10">
    <property type="entry name" value="Glutaredoxin"/>
    <property type="match status" value="1"/>
</dbReference>
<dbReference type="SFLD" id="SFLDG00358">
    <property type="entry name" value="Main_(cytGST)"/>
    <property type="match status" value="1"/>
</dbReference>
<gene>
    <name evidence="4" type="primary">maiA</name>
    <name evidence="4" type="ORF">BAR1_00120</name>
</gene>
<evidence type="ECO:0000259" key="3">
    <source>
        <dbReference type="PROSITE" id="PS50405"/>
    </source>
</evidence>
<dbReference type="Proteomes" id="UP000261704">
    <property type="component" value="Chromosome"/>
</dbReference>
<dbReference type="Pfam" id="PF13409">
    <property type="entry name" value="GST_N_2"/>
    <property type="match status" value="1"/>
</dbReference>
<proteinExistence type="inferred from homology"/>
<dbReference type="InterPro" id="IPR036249">
    <property type="entry name" value="Thioredoxin-like_sf"/>
</dbReference>
<dbReference type="InterPro" id="IPR004045">
    <property type="entry name" value="Glutathione_S-Trfase_N"/>
</dbReference>
<dbReference type="EC" id="5.2.1.2" evidence="4"/>
<dbReference type="EMBL" id="CP032125">
    <property type="protein sequence ID" value="AXX96475.1"/>
    <property type="molecule type" value="Genomic_DNA"/>
</dbReference>
<dbReference type="OrthoDB" id="7583243at2"/>
<dbReference type="RefSeq" id="WP_118941133.1">
    <property type="nucleotide sequence ID" value="NZ_CP032125.1"/>
</dbReference>
<dbReference type="GO" id="GO:0006749">
    <property type="term" value="P:glutathione metabolic process"/>
    <property type="evidence" value="ECO:0007669"/>
    <property type="project" value="TreeGrafter"/>
</dbReference>
<dbReference type="InterPro" id="IPR040079">
    <property type="entry name" value="Glutathione_S-Trfase"/>
</dbReference>
<sequence length="213" mass="23856">MRLYSYWRSTAAYRVRIALNMKGIAYETVPVDLVADGGRQHAPDYVALNPAHLVPTLILDDGTPLTQSLAICEYLDITNPEPPLLPSDPVQRAHVKAAALVVAADIHPVNNLRVVQHLGKTFGATPEDKAEWMRHWMRTGFDALQQMVRDDTPFAFGDMPGFSDICLVAQYYNARRWDLDLTPYARLTEIEQNCLALPAFDAARPENQPDAQI</sequence>
<evidence type="ECO:0000256" key="1">
    <source>
        <dbReference type="ARBA" id="ARBA00010007"/>
    </source>
</evidence>
<dbReference type="GO" id="GO:0004364">
    <property type="term" value="F:glutathione transferase activity"/>
    <property type="evidence" value="ECO:0007669"/>
    <property type="project" value="TreeGrafter"/>
</dbReference>
<accession>A0A347UC97</accession>
<dbReference type="NCBIfam" id="TIGR01262">
    <property type="entry name" value="maiA"/>
    <property type="match status" value="1"/>
</dbReference>
<dbReference type="CDD" id="cd03191">
    <property type="entry name" value="GST_C_Zeta"/>
    <property type="match status" value="1"/>
</dbReference>
<evidence type="ECO:0000259" key="2">
    <source>
        <dbReference type="PROSITE" id="PS50404"/>
    </source>
</evidence>
<dbReference type="GO" id="GO:0006559">
    <property type="term" value="P:L-phenylalanine catabolic process"/>
    <property type="evidence" value="ECO:0007669"/>
    <property type="project" value="TreeGrafter"/>
</dbReference>
<protein>
    <submittedName>
        <fullName evidence="4">Maleylacetoacetate isomerase</fullName>
        <ecNumber evidence="4">5.2.1.2</ecNumber>
    </submittedName>
</protein>
<dbReference type="Gene3D" id="1.20.1050.10">
    <property type="match status" value="1"/>
</dbReference>
<dbReference type="InterPro" id="IPR005955">
    <property type="entry name" value="GST_Zeta"/>
</dbReference>
<evidence type="ECO:0000313" key="4">
    <source>
        <dbReference type="EMBL" id="AXX96475.1"/>
    </source>
</evidence>
<dbReference type="SUPFAM" id="SSF47616">
    <property type="entry name" value="GST C-terminal domain-like"/>
    <property type="match status" value="1"/>
</dbReference>
<keyword evidence="4" id="KW-0413">Isomerase</keyword>
<dbReference type="SUPFAM" id="SSF52833">
    <property type="entry name" value="Thioredoxin-like"/>
    <property type="match status" value="1"/>
</dbReference>
<dbReference type="PANTHER" id="PTHR42673:SF21">
    <property type="entry name" value="GLUTATHIONE S-TRANSFERASE YFCF"/>
    <property type="match status" value="1"/>
</dbReference>
<name>A0A347UC97_9RHOB</name>
<dbReference type="PROSITE" id="PS50405">
    <property type="entry name" value="GST_CTER"/>
    <property type="match status" value="1"/>
</dbReference>